<feature type="transmembrane region" description="Helical" evidence="11">
    <location>
        <begin position="237"/>
        <end position="258"/>
    </location>
</feature>
<dbReference type="GO" id="GO:0017004">
    <property type="term" value="P:cytochrome complex assembly"/>
    <property type="evidence" value="ECO:0007669"/>
    <property type="project" value="InterPro"/>
</dbReference>
<dbReference type="SMART" id="SM01091">
    <property type="entry name" value="CorC_HlyC"/>
    <property type="match status" value="1"/>
</dbReference>
<dbReference type="PROSITE" id="PS51846">
    <property type="entry name" value="CNNM"/>
    <property type="match status" value="1"/>
</dbReference>
<evidence type="ECO:0000313" key="15">
    <source>
        <dbReference type="Proteomes" id="UP000649617"/>
    </source>
</evidence>
<keyword evidence="8 10" id="KW-0472">Membrane</keyword>
<evidence type="ECO:0000256" key="11">
    <source>
        <dbReference type="SAM" id="Phobius"/>
    </source>
</evidence>
<evidence type="ECO:0000256" key="8">
    <source>
        <dbReference type="ARBA" id="ARBA00023136"/>
    </source>
</evidence>
<dbReference type="PANTHER" id="PTHR22777">
    <property type="entry name" value="HEMOLYSIN-RELATED"/>
    <property type="match status" value="1"/>
</dbReference>
<dbReference type="InterPro" id="IPR002550">
    <property type="entry name" value="CNNM"/>
</dbReference>
<feature type="transmembrane region" description="Helical" evidence="11">
    <location>
        <begin position="50"/>
        <end position="72"/>
    </location>
</feature>
<feature type="transmembrane region" description="Helical" evidence="11">
    <location>
        <begin position="329"/>
        <end position="350"/>
    </location>
</feature>
<name>A0A812NL08_SYMPI</name>
<evidence type="ECO:0000256" key="9">
    <source>
        <dbReference type="PROSITE-ProRule" id="PRU00703"/>
    </source>
</evidence>
<keyword evidence="4 10" id="KW-0812">Transmembrane</keyword>
<sequence length="660" mass="73307">MSSNCLSIDIFEAHTFAALPGGSLAITLGALACHGVAAFTLLNTNYGLDLSVVPVSTLVAFIIVAVVAVANVRLPVENLYLFLFPISIAVLLAANLIEPGGQPLETLSGGLVLHILLSLAAYSVLMMAACQSILLALQERRLKHPGEPSFAILPPLETMDRLHLVMLWIGLGLLSASILSGFLFMDDIFARQVLHHLVLTSLAWLVYVVFLSGHYLYGWRGMTSDVGEFQTLNGEEFPIWVLLSSIVVLTCLSAYFSGTETAMMALNRYRLKHLVKQRHKGARKANRLLRRPDRLLGVILVGNNLVNFSAATIATVIGLRLYGDTGVLLAPWVLTITFLIFAEVAPKTLAALHPEGWSFRSVYILQPLLKLLYPVVAFINWFSNALVRLFSPHQGEDNENLSTEELKTVVNEGAVSVGERQSMMVRLLDLESVTVNDIMVPRSEIVGIDIEADINDILDAAATSQHTLLPIYKESINNVLGILHLRRMARLVNMDNFTKADLMQLTREPYYVPEATPLHTQLLNFQKEKQRIALVVDEYGDVQGIVTLEDILEEIVGEFTSDYASNMPEISPQEDDAYVIDGSAVVREINRALHWELPLTGPRTLNGLVLEYLETIPESNLCIQIDEYQIETLQINDNMIKNLKIRRLEKLKPADHDEED</sequence>
<comment type="caution">
    <text evidence="14">The sequence shown here is derived from an EMBL/GenBank/DDBJ whole genome shotgun (WGS) entry which is preliminary data.</text>
</comment>
<evidence type="ECO:0000256" key="1">
    <source>
        <dbReference type="ARBA" id="ARBA00004651"/>
    </source>
</evidence>
<dbReference type="GO" id="GO:0020037">
    <property type="term" value="F:heme binding"/>
    <property type="evidence" value="ECO:0007669"/>
    <property type="project" value="InterPro"/>
</dbReference>
<protein>
    <submittedName>
        <fullName evidence="14">YfjD protein</fullName>
    </submittedName>
</protein>
<feature type="transmembrane region" description="Helical" evidence="11">
    <location>
        <begin position="197"/>
        <end position="217"/>
    </location>
</feature>
<dbReference type="OrthoDB" id="448002at2759"/>
<feature type="domain" description="CBS" evidence="12">
    <location>
        <begin position="505"/>
        <end position="561"/>
    </location>
</feature>
<proteinExistence type="inferred from homology"/>
<comment type="similarity">
    <text evidence="2">Belongs to the UPF0053 family.</text>
</comment>
<evidence type="ECO:0000256" key="3">
    <source>
        <dbReference type="ARBA" id="ARBA00022475"/>
    </source>
</evidence>
<evidence type="ECO:0000256" key="2">
    <source>
        <dbReference type="ARBA" id="ARBA00006337"/>
    </source>
</evidence>
<dbReference type="Pfam" id="PF00571">
    <property type="entry name" value="CBS"/>
    <property type="match status" value="1"/>
</dbReference>
<accession>A0A812NL08</accession>
<dbReference type="Proteomes" id="UP000649617">
    <property type="component" value="Unassembled WGS sequence"/>
</dbReference>
<keyword evidence="7 9" id="KW-0129">CBS domain</keyword>
<feature type="transmembrane region" description="Helical" evidence="11">
    <location>
        <begin position="109"/>
        <end position="137"/>
    </location>
</feature>
<feature type="domain" description="CNNM transmembrane" evidence="13">
    <location>
        <begin position="235"/>
        <end position="423"/>
    </location>
</feature>
<evidence type="ECO:0000256" key="4">
    <source>
        <dbReference type="ARBA" id="ARBA00022692"/>
    </source>
</evidence>
<dbReference type="PROSITE" id="PS51371">
    <property type="entry name" value="CBS"/>
    <property type="match status" value="1"/>
</dbReference>
<keyword evidence="3" id="KW-1003">Cell membrane</keyword>
<dbReference type="SUPFAM" id="SSF56176">
    <property type="entry name" value="FAD-binding/transporter-associated domain-like"/>
    <property type="match status" value="1"/>
</dbReference>
<dbReference type="Pfam" id="PF01578">
    <property type="entry name" value="Cytochrom_C_asm"/>
    <property type="match status" value="1"/>
</dbReference>
<feature type="transmembrane region" description="Helical" evidence="11">
    <location>
        <begin position="295"/>
        <end position="317"/>
    </location>
</feature>
<dbReference type="InterPro" id="IPR000644">
    <property type="entry name" value="CBS_dom"/>
</dbReference>
<dbReference type="InterPro" id="IPR046342">
    <property type="entry name" value="CBS_dom_sf"/>
</dbReference>
<gene>
    <name evidence="14" type="primary">yfjD</name>
    <name evidence="14" type="ORF">SPIL2461_LOCUS7110</name>
</gene>
<evidence type="ECO:0000259" key="12">
    <source>
        <dbReference type="PROSITE" id="PS51371"/>
    </source>
</evidence>
<feature type="transmembrane region" description="Helical" evidence="11">
    <location>
        <begin position="165"/>
        <end position="185"/>
    </location>
</feature>
<dbReference type="InterPro" id="IPR005170">
    <property type="entry name" value="Transptr-assoc_dom"/>
</dbReference>
<evidence type="ECO:0000256" key="5">
    <source>
        <dbReference type="ARBA" id="ARBA00022737"/>
    </source>
</evidence>
<dbReference type="InterPro" id="IPR016169">
    <property type="entry name" value="FAD-bd_PCMH_sub2"/>
</dbReference>
<dbReference type="Pfam" id="PF03471">
    <property type="entry name" value="CorC_HlyC"/>
    <property type="match status" value="1"/>
</dbReference>
<dbReference type="Pfam" id="PF01595">
    <property type="entry name" value="CNNM"/>
    <property type="match status" value="1"/>
</dbReference>
<feature type="transmembrane region" description="Helical" evidence="11">
    <location>
        <begin position="78"/>
        <end position="97"/>
    </location>
</feature>
<evidence type="ECO:0000256" key="6">
    <source>
        <dbReference type="ARBA" id="ARBA00022989"/>
    </source>
</evidence>
<feature type="transmembrane region" description="Helical" evidence="11">
    <location>
        <begin position="362"/>
        <end position="382"/>
    </location>
</feature>
<dbReference type="CDD" id="cd04590">
    <property type="entry name" value="CBS_pair_CorC_HlyC_assoc"/>
    <property type="match status" value="1"/>
</dbReference>
<dbReference type="InterPro" id="IPR044751">
    <property type="entry name" value="Ion_transp-like_CBS"/>
</dbReference>
<evidence type="ECO:0000259" key="13">
    <source>
        <dbReference type="PROSITE" id="PS51846"/>
    </source>
</evidence>
<dbReference type="AlphaFoldDB" id="A0A812NL08"/>
<dbReference type="GO" id="GO:0005886">
    <property type="term" value="C:plasma membrane"/>
    <property type="evidence" value="ECO:0007669"/>
    <property type="project" value="UniProtKB-SubCell"/>
</dbReference>
<dbReference type="Gene3D" id="3.30.465.10">
    <property type="match status" value="1"/>
</dbReference>
<dbReference type="EMBL" id="CAJNIZ010011112">
    <property type="protein sequence ID" value="CAE7312427.1"/>
    <property type="molecule type" value="Genomic_DNA"/>
</dbReference>
<dbReference type="FunFam" id="3.10.580.10:FF:000002">
    <property type="entry name" value="Magnesium/cobalt efflux protein CorC"/>
    <property type="match status" value="1"/>
</dbReference>
<evidence type="ECO:0000313" key="14">
    <source>
        <dbReference type="EMBL" id="CAE7312427.1"/>
    </source>
</evidence>
<dbReference type="InterPro" id="IPR036318">
    <property type="entry name" value="FAD-bd_PCMH-like_sf"/>
</dbReference>
<dbReference type="SUPFAM" id="SSF54631">
    <property type="entry name" value="CBS-domain pair"/>
    <property type="match status" value="1"/>
</dbReference>
<dbReference type="PANTHER" id="PTHR22777:SF32">
    <property type="entry name" value="UPF0053 INNER MEMBRANE PROTEIN YFJD"/>
    <property type="match status" value="1"/>
</dbReference>
<feature type="transmembrane region" description="Helical" evidence="11">
    <location>
        <begin position="24"/>
        <end position="43"/>
    </location>
</feature>
<dbReference type="GO" id="GO:0050660">
    <property type="term" value="F:flavin adenine dinucleotide binding"/>
    <property type="evidence" value="ECO:0007669"/>
    <property type="project" value="InterPro"/>
</dbReference>
<evidence type="ECO:0000256" key="10">
    <source>
        <dbReference type="PROSITE-ProRule" id="PRU01193"/>
    </source>
</evidence>
<dbReference type="InterPro" id="IPR002541">
    <property type="entry name" value="Cyt_c_assembly"/>
</dbReference>
<organism evidence="14 15">
    <name type="scientific">Symbiodinium pilosum</name>
    <name type="common">Dinoflagellate</name>
    <dbReference type="NCBI Taxonomy" id="2952"/>
    <lineage>
        <taxon>Eukaryota</taxon>
        <taxon>Sar</taxon>
        <taxon>Alveolata</taxon>
        <taxon>Dinophyceae</taxon>
        <taxon>Suessiales</taxon>
        <taxon>Symbiodiniaceae</taxon>
        <taxon>Symbiodinium</taxon>
    </lineage>
</organism>
<dbReference type="FunFam" id="3.30.465.10:FF:000010">
    <property type="entry name" value="DUF21 domain-containing protein"/>
    <property type="match status" value="1"/>
</dbReference>
<keyword evidence="6 10" id="KW-1133">Transmembrane helix</keyword>
<keyword evidence="15" id="KW-1185">Reference proteome</keyword>
<reference evidence="14" key="1">
    <citation type="submission" date="2021-02" db="EMBL/GenBank/DDBJ databases">
        <authorList>
            <person name="Dougan E. K."/>
            <person name="Rhodes N."/>
            <person name="Thang M."/>
            <person name="Chan C."/>
        </authorList>
    </citation>
    <scope>NUCLEOTIDE SEQUENCE</scope>
</reference>
<keyword evidence="5" id="KW-0677">Repeat</keyword>
<evidence type="ECO:0000256" key="7">
    <source>
        <dbReference type="ARBA" id="ARBA00023122"/>
    </source>
</evidence>
<dbReference type="Gene3D" id="3.10.580.10">
    <property type="entry name" value="CBS-domain"/>
    <property type="match status" value="1"/>
</dbReference>
<comment type="subcellular location">
    <subcellularLocation>
        <location evidence="1">Cell membrane</location>
        <topology evidence="1">Multi-pass membrane protein</topology>
    </subcellularLocation>
</comment>